<organism evidence="3 4">
    <name type="scientific">Kocuria coralli</name>
    <dbReference type="NCBI Taxonomy" id="1461025"/>
    <lineage>
        <taxon>Bacteria</taxon>
        <taxon>Bacillati</taxon>
        <taxon>Actinomycetota</taxon>
        <taxon>Actinomycetes</taxon>
        <taxon>Micrococcales</taxon>
        <taxon>Micrococcaceae</taxon>
        <taxon>Kocuria</taxon>
    </lineage>
</organism>
<dbReference type="AlphaFoldDB" id="A0A5J5KXN4"/>
<dbReference type="InterPro" id="IPR048576">
    <property type="entry name" value="Rv2175c_wHTH"/>
</dbReference>
<name>A0A5J5KXN4_9MICC</name>
<keyword evidence="4" id="KW-1185">Reference proteome</keyword>
<dbReference type="Pfam" id="PF18367">
    <property type="entry name" value="Rv2175c_C"/>
    <property type="match status" value="1"/>
</dbReference>
<comment type="caution">
    <text evidence="3">The sequence shown here is derived from an EMBL/GenBank/DDBJ whole genome shotgun (WGS) entry which is preliminary data.</text>
</comment>
<gene>
    <name evidence="3" type="ORF">FCK90_06295</name>
</gene>
<evidence type="ECO:0000313" key="3">
    <source>
        <dbReference type="EMBL" id="KAA9394433.1"/>
    </source>
</evidence>
<evidence type="ECO:0000259" key="1">
    <source>
        <dbReference type="Pfam" id="PF18367"/>
    </source>
</evidence>
<sequence>MKKSQHRQEDFTPEQFDELAALVETWITIPDVAEAMEVIVTRVHSWVDEGAVLAFRDPSDGVRRIPAVLTADGRLLDPLHGTVSVLRDSGFTDLEAAIWLLTPDDSLPGRPIDLLHAGRKTEVRRRAQAMAW</sequence>
<reference evidence="3 4" key="1">
    <citation type="submission" date="2019-05" db="EMBL/GenBank/DDBJ databases">
        <title>Kocuria coralli sp. nov., a novel actinobacterium isolated from coral reef seawater.</title>
        <authorList>
            <person name="Li J."/>
        </authorList>
    </citation>
    <scope>NUCLEOTIDE SEQUENCE [LARGE SCALE GENOMIC DNA]</scope>
    <source>
        <strain evidence="3 4">SCSIO 13007</strain>
    </source>
</reference>
<feature type="domain" description="DNA-binding protein Rv2175c wHTH" evidence="2">
    <location>
        <begin position="24"/>
        <end position="68"/>
    </location>
</feature>
<dbReference type="InterPro" id="IPR041098">
    <property type="entry name" value="Rv2175c_C"/>
</dbReference>
<dbReference type="Proteomes" id="UP000325957">
    <property type="component" value="Unassembled WGS sequence"/>
</dbReference>
<accession>A0A5J5KXN4</accession>
<protein>
    <submittedName>
        <fullName evidence="3">DNA-binding protein</fullName>
    </submittedName>
</protein>
<feature type="domain" description="Rv2175c C-terminal" evidence="1">
    <location>
        <begin position="78"/>
        <end position="131"/>
    </location>
</feature>
<dbReference type="EMBL" id="SZWF01000006">
    <property type="protein sequence ID" value="KAA9394433.1"/>
    <property type="molecule type" value="Genomic_DNA"/>
</dbReference>
<dbReference type="OrthoDB" id="3784042at2"/>
<keyword evidence="3" id="KW-0238">DNA-binding</keyword>
<dbReference type="GO" id="GO:0003677">
    <property type="term" value="F:DNA binding"/>
    <property type="evidence" value="ECO:0007669"/>
    <property type="project" value="UniProtKB-KW"/>
</dbReference>
<evidence type="ECO:0000313" key="4">
    <source>
        <dbReference type="Proteomes" id="UP000325957"/>
    </source>
</evidence>
<evidence type="ECO:0000259" key="2">
    <source>
        <dbReference type="Pfam" id="PF21531"/>
    </source>
</evidence>
<dbReference type="Pfam" id="PF21531">
    <property type="entry name" value="Rv2175c_wHTH"/>
    <property type="match status" value="1"/>
</dbReference>
<proteinExistence type="predicted"/>
<dbReference type="RefSeq" id="WP_158033456.1">
    <property type="nucleotide sequence ID" value="NZ_ML708615.1"/>
</dbReference>